<evidence type="ECO:0008006" key="5">
    <source>
        <dbReference type="Google" id="ProtNLM"/>
    </source>
</evidence>
<dbReference type="Gene3D" id="3.30.250.20">
    <property type="entry name" value="L1 transposable element, C-terminal domain"/>
    <property type="match status" value="1"/>
</dbReference>
<evidence type="ECO:0000313" key="4">
    <source>
        <dbReference type="Proteomes" id="UP001497482"/>
    </source>
</evidence>
<dbReference type="AlphaFoldDB" id="A0AAV2J4K6"/>
<feature type="coiled-coil region" evidence="1">
    <location>
        <begin position="114"/>
        <end position="141"/>
    </location>
</feature>
<name>A0AAV2J4K6_KNICA</name>
<gene>
    <name evidence="3" type="ORF">KC01_LOCUS3912</name>
</gene>
<feature type="compositionally biased region" description="Low complexity" evidence="2">
    <location>
        <begin position="19"/>
        <end position="32"/>
    </location>
</feature>
<reference evidence="3 4" key="1">
    <citation type="submission" date="2024-04" db="EMBL/GenBank/DDBJ databases">
        <authorList>
            <person name="Waldvogel A.-M."/>
            <person name="Schoenle A."/>
        </authorList>
    </citation>
    <scope>NUCLEOTIDE SEQUENCE [LARGE SCALE GENOMIC DNA]</scope>
</reference>
<dbReference type="EMBL" id="OZ035832">
    <property type="protein sequence ID" value="CAL1571833.1"/>
    <property type="molecule type" value="Genomic_DNA"/>
</dbReference>
<dbReference type="PANTHER" id="PTHR11505">
    <property type="entry name" value="L1 TRANSPOSABLE ELEMENT-RELATED"/>
    <property type="match status" value="1"/>
</dbReference>
<protein>
    <recommendedName>
        <fullName evidence="5">Transposase element L1Md-A101/L1Md-A102/L1Md-A2</fullName>
    </recommendedName>
</protein>
<proteinExistence type="predicted"/>
<evidence type="ECO:0000313" key="3">
    <source>
        <dbReference type="EMBL" id="CAL1571833.1"/>
    </source>
</evidence>
<sequence>MPRKNTPKSDAAEAEEGAPEATDSSNNANDTSSHIEPVLGAIASLRADLEGFKAAICQTIEAKTAAATAELRRDLADLKTENDAALASLRTKMEVNAQSIKELADATSTSSDTVRGLERVVETLQEQVSTLTEKCIDLEGRSKRQNLRVAGLREGKEDGRDGRELAALLLKEALDLDELPLIDRAHRALRRRQGDDEPPRHFIIRVHYSHTFEKIMKKVISTREISFQGQKIHIFRDLPQEVAKRRVAFTTVRKLLRDKPGVRYGLLYPAKLRLSHDGTEKFFTDPDEARRYVVRYLEEAGSGRM</sequence>
<evidence type="ECO:0000256" key="2">
    <source>
        <dbReference type="SAM" id="MobiDB-lite"/>
    </source>
</evidence>
<accession>A0AAV2J4K6</accession>
<dbReference type="InterPro" id="IPR042566">
    <property type="entry name" value="L1_C"/>
</dbReference>
<evidence type="ECO:0000256" key="1">
    <source>
        <dbReference type="SAM" id="Coils"/>
    </source>
</evidence>
<keyword evidence="1" id="KW-0175">Coiled coil</keyword>
<keyword evidence="4" id="KW-1185">Reference proteome</keyword>
<feature type="region of interest" description="Disordered" evidence="2">
    <location>
        <begin position="1"/>
        <end position="33"/>
    </location>
</feature>
<dbReference type="InterPro" id="IPR004244">
    <property type="entry name" value="Transposase_22"/>
</dbReference>
<dbReference type="Proteomes" id="UP001497482">
    <property type="component" value="Chromosome 10"/>
</dbReference>
<organism evidence="3 4">
    <name type="scientific">Knipowitschia caucasica</name>
    <name type="common">Caucasian dwarf goby</name>
    <name type="synonym">Pomatoschistus caucasicus</name>
    <dbReference type="NCBI Taxonomy" id="637954"/>
    <lineage>
        <taxon>Eukaryota</taxon>
        <taxon>Metazoa</taxon>
        <taxon>Chordata</taxon>
        <taxon>Craniata</taxon>
        <taxon>Vertebrata</taxon>
        <taxon>Euteleostomi</taxon>
        <taxon>Actinopterygii</taxon>
        <taxon>Neopterygii</taxon>
        <taxon>Teleostei</taxon>
        <taxon>Neoteleostei</taxon>
        <taxon>Acanthomorphata</taxon>
        <taxon>Gobiaria</taxon>
        <taxon>Gobiiformes</taxon>
        <taxon>Gobioidei</taxon>
        <taxon>Gobiidae</taxon>
        <taxon>Gobiinae</taxon>
        <taxon>Knipowitschia</taxon>
    </lineage>
</organism>